<dbReference type="EMBL" id="MFNF01000018">
    <property type="protein sequence ID" value="OGH03252.1"/>
    <property type="molecule type" value="Genomic_DNA"/>
</dbReference>
<comment type="catalytic activity">
    <reaction evidence="6">
        <text>guanosine(2445) in 23S rRNA + S-adenosyl-L-methionine = N(2)-methylguanosine(2445) in 23S rRNA + S-adenosyl-L-homocysteine + H(+)</text>
        <dbReference type="Rhea" id="RHEA:42740"/>
        <dbReference type="Rhea" id="RHEA-COMP:10215"/>
        <dbReference type="Rhea" id="RHEA-COMP:10216"/>
        <dbReference type="ChEBI" id="CHEBI:15378"/>
        <dbReference type="ChEBI" id="CHEBI:57856"/>
        <dbReference type="ChEBI" id="CHEBI:59789"/>
        <dbReference type="ChEBI" id="CHEBI:74269"/>
        <dbReference type="ChEBI" id="CHEBI:74481"/>
        <dbReference type="EC" id="2.1.1.173"/>
    </reaction>
</comment>
<feature type="domain" description="THUMP" evidence="8">
    <location>
        <begin position="44"/>
        <end position="155"/>
    </location>
</feature>
<evidence type="ECO:0000259" key="8">
    <source>
        <dbReference type="PROSITE" id="PS51165"/>
    </source>
</evidence>
<organism evidence="9 10">
    <name type="scientific">Candidatus Lambdaproteobacteria bacterium RIFOXYD2_FULL_56_26</name>
    <dbReference type="NCBI Taxonomy" id="1817773"/>
    <lineage>
        <taxon>Bacteria</taxon>
        <taxon>Pseudomonadati</taxon>
        <taxon>Pseudomonadota</taxon>
        <taxon>Candidatus Lambdaproteobacteria</taxon>
    </lineage>
</organism>
<proteinExistence type="inferred from homology"/>
<dbReference type="PROSITE" id="PS01261">
    <property type="entry name" value="UPF0020"/>
    <property type="match status" value="1"/>
</dbReference>
<dbReference type="PANTHER" id="PTHR47313:SF1">
    <property type="entry name" value="RIBOSOMAL RNA LARGE SUBUNIT METHYLTRANSFERASE K_L"/>
    <property type="match status" value="1"/>
</dbReference>
<dbReference type="SMART" id="SM00981">
    <property type="entry name" value="THUMP"/>
    <property type="match status" value="1"/>
</dbReference>
<name>A0A1F6GYV5_9PROT</name>
<comment type="catalytic activity">
    <reaction evidence="6">
        <text>guanosine(2069) in 23S rRNA + S-adenosyl-L-methionine = N(2)-methylguanosine(2069) in 23S rRNA + S-adenosyl-L-homocysteine + H(+)</text>
        <dbReference type="Rhea" id="RHEA:43772"/>
        <dbReference type="Rhea" id="RHEA-COMP:10688"/>
        <dbReference type="Rhea" id="RHEA-COMP:10689"/>
        <dbReference type="ChEBI" id="CHEBI:15378"/>
        <dbReference type="ChEBI" id="CHEBI:57856"/>
        <dbReference type="ChEBI" id="CHEBI:59789"/>
        <dbReference type="ChEBI" id="CHEBI:74269"/>
        <dbReference type="ChEBI" id="CHEBI:74481"/>
        <dbReference type="EC" id="2.1.1.264"/>
    </reaction>
</comment>
<dbReference type="GO" id="GO:0003723">
    <property type="term" value="F:RNA binding"/>
    <property type="evidence" value="ECO:0007669"/>
    <property type="project" value="UniProtKB-UniRule"/>
</dbReference>
<keyword evidence="7" id="KW-0694">RNA-binding</keyword>
<dbReference type="NCBIfam" id="NF008748">
    <property type="entry name" value="PRK11783.1"/>
    <property type="match status" value="1"/>
</dbReference>
<dbReference type="CDD" id="cd02440">
    <property type="entry name" value="AdoMet_MTases"/>
    <property type="match status" value="1"/>
</dbReference>
<protein>
    <recommendedName>
        <fullName evidence="6">Ribosomal RNA large subunit methyltransferase K/L</fullName>
    </recommendedName>
    <domain>
        <recommendedName>
            <fullName evidence="6">23S rRNA m2G2445 methyltransferase</fullName>
            <ecNumber evidence="6">2.1.1.173</ecNumber>
        </recommendedName>
        <alternativeName>
            <fullName evidence="6">rRNA (guanine-N(2)-)-methyltransferase RlmL</fullName>
        </alternativeName>
    </domain>
    <domain>
        <recommendedName>
            <fullName evidence="6">23S rRNA m7G2069 methyltransferase</fullName>
            <ecNumber evidence="6">2.1.1.264</ecNumber>
        </recommendedName>
        <alternativeName>
            <fullName evidence="6">rRNA (guanine-N(7)-)-methyltransferase RlmK</fullName>
        </alternativeName>
    </domain>
</protein>
<dbReference type="Proteomes" id="UP000177583">
    <property type="component" value="Unassembled WGS sequence"/>
</dbReference>
<dbReference type="PROSITE" id="PS51165">
    <property type="entry name" value="THUMP"/>
    <property type="match status" value="1"/>
</dbReference>
<dbReference type="Pfam" id="PF01170">
    <property type="entry name" value="UPF0020"/>
    <property type="match status" value="1"/>
</dbReference>
<evidence type="ECO:0000256" key="5">
    <source>
        <dbReference type="ARBA" id="ARBA00022691"/>
    </source>
</evidence>
<dbReference type="GO" id="GO:0070043">
    <property type="term" value="F:rRNA (guanine-N7-)-methyltransferase activity"/>
    <property type="evidence" value="ECO:0007669"/>
    <property type="project" value="UniProtKB-UniRule"/>
</dbReference>
<dbReference type="Pfam" id="PF22020">
    <property type="entry name" value="RlmL_1st"/>
    <property type="match status" value="1"/>
</dbReference>
<accession>A0A1F6GYV5</accession>
<dbReference type="InterPro" id="IPR002052">
    <property type="entry name" value="DNA_methylase_N6_adenine_CS"/>
</dbReference>
<dbReference type="Gene3D" id="3.30.750.80">
    <property type="entry name" value="RNA methyltransferase domain (HRMD) like"/>
    <property type="match status" value="1"/>
</dbReference>
<evidence type="ECO:0000256" key="2">
    <source>
        <dbReference type="ARBA" id="ARBA00022552"/>
    </source>
</evidence>
<comment type="function">
    <text evidence="6">Specifically methylates the guanine in position 2445 (m2G2445) and the guanine in position 2069 (m7G2069) of 23S rRNA.</text>
</comment>
<dbReference type="PANTHER" id="PTHR47313">
    <property type="entry name" value="RIBOSOMAL RNA LARGE SUBUNIT METHYLTRANSFERASE K/L"/>
    <property type="match status" value="1"/>
</dbReference>
<dbReference type="HAMAP" id="MF_01858">
    <property type="entry name" value="23SrRNA_methyltr_KL"/>
    <property type="match status" value="1"/>
</dbReference>
<evidence type="ECO:0000256" key="6">
    <source>
        <dbReference type="HAMAP-Rule" id="MF_01858"/>
    </source>
</evidence>
<dbReference type="Gene3D" id="3.40.50.150">
    <property type="entry name" value="Vaccinia Virus protein VP39"/>
    <property type="match status" value="2"/>
</dbReference>
<comment type="subcellular location">
    <subcellularLocation>
        <location evidence="6">Cytoplasm</location>
    </subcellularLocation>
</comment>
<dbReference type="InterPro" id="IPR053943">
    <property type="entry name" value="RlmKL-like_Mtase_CS"/>
</dbReference>
<gene>
    <name evidence="6" type="primary">rlmL</name>
    <name evidence="9" type="ORF">A2557_00835</name>
</gene>
<dbReference type="InterPro" id="IPR004114">
    <property type="entry name" value="THUMP_dom"/>
</dbReference>
<dbReference type="InterPro" id="IPR054170">
    <property type="entry name" value="RlmL_1st"/>
</dbReference>
<dbReference type="EC" id="2.1.1.264" evidence="6"/>
<evidence type="ECO:0000313" key="10">
    <source>
        <dbReference type="Proteomes" id="UP000177583"/>
    </source>
</evidence>
<dbReference type="AlphaFoldDB" id="A0A1F6GYV5"/>
<dbReference type="CDD" id="cd11715">
    <property type="entry name" value="THUMP_AdoMetMT"/>
    <property type="match status" value="1"/>
</dbReference>
<evidence type="ECO:0000256" key="7">
    <source>
        <dbReference type="PROSITE-ProRule" id="PRU00529"/>
    </source>
</evidence>
<comment type="similarity">
    <text evidence="6">Belongs to the methyltransferase superfamily. RlmKL family.</text>
</comment>
<keyword evidence="2 6" id="KW-0698">rRNA processing</keyword>
<dbReference type="InterPro" id="IPR017244">
    <property type="entry name" value="23SrRNA_methyltr_KL"/>
</dbReference>
<evidence type="ECO:0000313" key="9">
    <source>
        <dbReference type="EMBL" id="OGH03252.1"/>
    </source>
</evidence>
<comment type="caution">
    <text evidence="9">The sequence shown here is derived from an EMBL/GenBank/DDBJ whole genome shotgun (WGS) entry which is preliminary data.</text>
</comment>
<evidence type="ECO:0000256" key="3">
    <source>
        <dbReference type="ARBA" id="ARBA00022603"/>
    </source>
</evidence>
<dbReference type="GO" id="GO:0005737">
    <property type="term" value="C:cytoplasm"/>
    <property type="evidence" value="ECO:0007669"/>
    <property type="project" value="UniProtKB-SubCell"/>
</dbReference>
<dbReference type="InterPro" id="IPR019614">
    <property type="entry name" value="SAM-dep_methyl-trfase"/>
</dbReference>
<evidence type="ECO:0000256" key="4">
    <source>
        <dbReference type="ARBA" id="ARBA00022679"/>
    </source>
</evidence>
<dbReference type="Pfam" id="PF02926">
    <property type="entry name" value="THUMP"/>
    <property type="match status" value="1"/>
</dbReference>
<dbReference type="InterPro" id="IPR000241">
    <property type="entry name" value="RlmKL-like_Mtase"/>
</dbReference>
<keyword evidence="4 6" id="KW-0808">Transferase</keyword>
<dbReference type="Pfam" id="PF10672">
    <property type="entry name" value="Methyltrans_SAM"/>
    <property type="match status" value="1"/>
</dbReference>
<keyword evidence="3 6" id="KW-0489">Methyltransferase</keyword>
<dbReference type="SUPFAM" id="SSF53335">
    <property type="entry name" value="S-adenosyl-L-methionine-dependent methyltransferases"/>
    <property type="match status" value="2"/>
</dbReference>
<dbReference type="Gene3D" id="3.30.2130.30">
    <property type="match status" value="1"/>
</dbReference>
<evidence type="ECO:0000256" key="1">
    <source>
        <dbReference type="ARBA" id="ARBA00022490"/>
    </source>
</evidence>
<sequence>MSHSFFAAAPKGLEELLTQELLDLGIDSARVARAGVRFQGEMDQAYLALLWSRLASRITLPLMEFRARDEEELYEALRGYDWDQEMSLDQTFVFDADLHQSPLTNSHYVALKAKDGLCDFFKDRFGERPNVNPEDPDLKFHVFMEGHKGLLSLDLSGPPLFMRGYRAQGGVAPIKESLASGLLYRCRWPEIAKAGGSLFDPFCGSGTLLIEAVQMALRVAPGLSRRKWGFTGWKRHQPELWKQLCTEAEAMELRSEPPTIIGFDQDAKAIELAYANLGRAGFPGMVQFERRRLDQFSIHPSLLPKGGLVLTNPPYGERLGDKEALRSTYRALGKIMAEKAQGFELAVFTGNPELGKEMGLLAHRTHKFYNGSIECRLLRFKLEGQQPLEHKKERTLTDREPDLASLDFSNRLKKNLKKLDPWAKKEGISCYRIYDRDLPEYNVSIDLYQDQLYISEFEAPEEMDQQVTRHRLEEILLRLHQDFGYPQAALHLKKRRKQKGKGQYEKFEEEERLFEVEEGGLRFWVDLNRYLDTGLFLDHRITRSRLRDLAKGQDFLNLFCYTGSASVYAAKGGARSTTSVDLSTTYLDWAEKNLKLNGFGGPNQHLIKADVIAWLGKEQGKYGLIFCDPPTFSNSKAMEGFFEVQKDHVSLIWACVKRLTLGGTLVFSNNFRGFKLDLEALTGLAIQEISHQTLPKDFERNPKIHKTFLFQKT</sequence>
<keyword evidence="5 6" id="KW-0949">S-adenosyl-L-methionine</keyword>
<dbReference type="InterPro" id="IPR029063">
    <property type="entry name" value="SAM-dependent_MTases_sf"/>
</dbReference>
<dbReference type="PROSITE" id="PS00092">
    <property type="entry name" value="N6_MTASE"/>
    <property type="match status" value="1"/>
</dbReference>
<reference evidence="9 10" key="1">
    <citation type="journal article" date="2016" name="Nat. Commun.">
        <title>Thousands of microbial genomes shed light on interconnected biogeochemical processes in an aquifer system.</title>
        <authorList>
            <person name="Anantharaman K."/>
            <person name="Brown C.T."/>
            <person name="Hug L.A."/>
            <person name="Sharon I."/>
            <person name="Castelle C.J."/>
            <person name="Probst A.J."/>
            <person name="Thomas B.C."/>
            <person name="Singh A."/>
            <person name="Wilkins M.J."/>
            <person name="Karaoz U."/>
            <person name="Brodie E.L."/>
            <person name="Williams K.H."/>
            <person name="Hubbard S.S."/>
            <person name="Banfield J.F."/>
        </authorList>
    </citation>
    <scope>NUCLEOTIDE SEQUENCE [LARGE SCALE GENOMIC DNA]</scope>
</reference>
<dbReference type="EC" id="2.1.1.173" evidence="6"/>
<keyword evidence="1 6" id="KW-0963">Cytoplasm</keyword>
<dbReference type="GO" id="GO:0052915">
    <property type="term" value="F:23S rRNA (guanine(2445)-N(2))-methyltransferase activity"/>
    <property type="evidence" value="ECO:0007669"/>
    <property type="project" value="UniProtKB-UniRule"/>
</dbReference>
<dbReference type="PIRSF" id="PIRSF037618">
    <property type="entry name" value="RNA_Mtase_bacteria_prd"/>
    <property type="match status" value="1"/>
</dbReference>